<dbReference type="Proteomes" id="UP000017836">
    <property type="component" value="Unassembled WGS sequence"/>
</dbReference>
<dbReference type="PANTHER" id="PTHR31696">
    <property type="entry name" value="PROTEIN MIZU-KUSSEI 1"/>
    <property type="match status" value="1"/>
</dbReference>
<evidence type="ECO:0000313" key="2">
    <source>
        <dbReference type="EMBL" id="ERN17627.1"/>
    </source>
</evidence>
<organism evidence="2 3">
    <name type="scientific">Amborella trichopoda</name>
    <dbReference type="NCBI Taxonomy" id="13333"/>
    <lineage>
        <taxon>Eukaryota</taxon>
        <taxon>Viridiplantae</taxon>
        <taxon>Streptophyta</taxon>
        <taxon>Embryophyta</taxon>
        <taxon>Tracheophyta</taxon>
        <taxon>Spermatophyta</taxon>
        <taxon>Magnoliopsida</taxon>
        <taxon>Amborellales</taxon>
        <taxon>Amborellaceae</taxon>
        <taxon>Amborella</taxon>
    </lineage>
</organism>
<reference evidence="3" key="1">
    <citation type="journal article" date="2013" name="Science">
        <title>The Amborella genome and the evolution of flowering plants.</title>
        <authorList>
            <consortium name="Amborella Genome Project"/>
        </authorList>
    </citation>
    <scope>NUCLEOTIDE SEQUENCE [LARGE SCALE GENOMIC DNA]</scope>
</reference>
<proteinExistence type="predicted"/>
<dbReference type="eggNOG" id="ENOG502QT52">
    <property type="taxonomic scope" value="Eukaryota"/>
</dbReference>
<keyword evidence="3" id="KW-1185">Reference proteome</keyword>
<dbReference type="HOGENOM" id="CLU_057026_4_1_1"/>
<dbReference type="EMBL" id="KI392312">
    <property type="protein sequence ID" value="ERN17627.1"/>
    <property type="molecule type" value="Genomic_DNA"/>
</dbReference>
<dbReference type="GO" id="GO:0010274">
    <property type="term" value="P:hydrotropism"/>
    <property type="evidence" value="ECO:0007669"/>
    <property type="project" value="InterPro"/>
</dbReference>
<dbReference type="InterPro" id="IPR006460">
    <property type="entry name" value="MIZ1-like_pln"/>
</dbReference>
<dbReference type="Gramene" id="ERN17627">
    <property type="protein sequence ID" value="ERN17627"/>
    <property type="gene ID" value="AMTR_s00059p00173760"/>
</dbReference>
<protein>
    <submittedName>
        <fullName evidence="2">Uncharacterized protein</fullName>
    </submittedName>
</protein>
<dbReference type="Pfam" id="PF04759">
    <property type="entry name" value="DUF617"/>
    <property type="match status" value="1"/>
</dbReference>
<evidence type="ECO:0000256" key="1">
    <source>
        <dbReference type="SAM" id="MobiDB-lite"/>
    </source>
</evidence>
<name>U5D888_AMBTC</name>
<dbReference type="PANTHER" id="PTHR31696:SF72">
    <property type="entry name" value="OS05G0280000 PROTEIN"/>
    <property type="match status" value="1"/>
</dbReference>
<feature type="region of interest" description="Disordered" evidence="1">
    <location>
        <begin position="1"/>
        <end position="20"/>
    </location>
</feature>
<accession>U5D888</accession>
<feature type="compositionally biased region" description="Basic and acidic residues" evidence="1">
    <location>
        <begin position="1"/>
        <end position="16"/>
    </location>
</feature>
<dbReference type="NCBIfam" id="TIGR01570">
    <property type="entry name" value="A_thal_3588"/>
    <property type="match status" value="1"/>
</dbReference>
<evidence type="ECO:0000313" key="3">
    <source>
        <dbReference type="Proteomes" id="UP000017836"/>
    </source>
</evidence>
<dbReference type="AlphaFoldDB" id="U5D888"/>
<sequence length="229" mass="25742">MTKPKNRPEETPKPSEEGPISEQSFFCWPDLRSLLGLCCRTCNSQQLFHVSDFPLSPITGTFFGHKNDKVSFCFQQNPSVFPPFLVIDLPMLTSKLADEMQYGLVRLTLECVNCSENFPQNSENLHVFEGESFVTYFNGRKVGFSMKRQMNADQVTTFMTIGNMTAGAGVFPENLGLDGKTKSDEGEFMYLRASFRRVVGSVNSESFHMIDPAGSTGQELSIFFVRFDS</sequence>
<gene>
    <name evidence="2" type="ORF">AMTR_s00059p00173760</name>
</gene>